<dbReference type="CDD" id="cd17546">
    <property type="entry name" value="REC_hyHK_CKI1_RcsC-like"/>
    <property type="match status" value="1"/>
</dbReference>
<dbReference type="SUPFAM" id="SSF47226">
    <property type="entry name" value="Histidine-containing phosphotransfer domain, HPT domain"/>
    <property type="match status" value="1"/>
</dbReference>
<sequence>MDSLTKNILSLRRIEYLIVNQHWKIIELSPKVNLLADNYQEVQLGKDIRISFPELIGIEVIASDIISGKQNNFELKGVARTKKSLNPIYIDICIANNIKDNQYSNELLIVIEDVTEKMALEQSLVQGANEANLLLRTLTASKQYIDQIVTSMADALLVTTLSGKIKTINRTAQIFLEYDEAEICGKSISTVLKEVDSWKEEIEQRGNVQTPLFGPITPLVKEVETVCQTKTGKTIPVAFSCSKVQTEIEHFQGYVYILRDMSERKQAELAKQEFLAMISHEIRTPVAAVIGMGDVLLNTDLSKQQEEFVETICNSGKALLEIINDILDFSKIESGKLEFEEEPFHLNSCIEEALSLLIPKATEKKLELVFHDNSEVPQVIVSDISRLRQILINLISNAIKFTDSGNIEVSVTSRERQMIGNEKNNHEIQFAIKDTGIGIPSNRINRLFKAFTQVNSSITRKYGGTGLGLVICKQLSELMGGKIWVESEENKGSTFYFTITARVVNTLLKQEWETQPKESHISIDATVAANNPLKILLVEDYPTNQKMITLMLQQMGYQADIANNGLEALTALRRQSYDVVLMDMQMPEMDGMTATNYICQEWDIPVRPRIIALTASAILKEKDNYLESGINDYLAKPFRIEQLMQVLAKCQIKQEEISKIKQLTHTETCSKNYSTIDTAALQEIYRIADFNGGVDAKEFLLETIDDYLEETPHFLEDISAAFSENNFKSLQLLVHTLASSSATLGASKLAALCAQLEIMVVSEMREEITEQIVKLEAEYKNVETALMEKREKY</sequence>
<dbReference type="SMART" id="SM00388">
    <property type="entry name" value="HisKA"/>
    <property type="match status" value="1"/>
</dbReference>
<feature type="domain" description="Response regulatory" evidence="19">
    <location>
        <begin position="534"/>
        <end position="651"/>
    </location>
</feature>
<evidence type="ECO:0000256" key="13">
    <source>
        <dbReference type="ARBA" id="ARBA00023136"/>
    </source>
</evidence>
<evidence type="ECO:0000256" key="7">
    <source>
        <dbReference type="ARBA" id="ARBA00022692"/>
    </source>
</evidence>
<feature type="coiled-coil region" evidence="17">
    <location>
        <begin position="758"/>
        <end position="792"/>
    </location>
</feature>
<evidence type="ECO:0000313" key="24">
    <source>
        <dbReference type="Proteomes" id="UP000218418"/>
    </source>
</evidence>
<keyword evidence="10" id="KW-0067">ATP-binding</keyword>
<keyword evidence="12" id="KW-0902">Two-component regulatory system</keyword>
<keyword evidence="7" id="KW-0812">Transmembrane</keyword>
<feature type="domain" description="PAC" evidence="21">
    <location>
        <begin position="221"/>
        <end position="273"/>
    </location>
</feature>
<keyword evidence="11" id="KW-1133">Transmembrane helix</keyword>
<dbReference type="InterPro" id="IPR035965">
    <property type="entry name" value="PAS-like_dom_sf"/>
</dbReference>
<dbReference type="CDD" id="cd00130">
    <property type="entry name" value="PAS"/>
    <property type="match status" value="1"/>
</dbReference>
<evidence type="ECO:0000256" key="6">
    <source>
        <dbReference type="ARBA" id="ARBA00022553"/>
    </source>
</evidence>
<keyword evidence="8" id="KW-0547">Nucleotide-binding</keyword>
<dbReference type="PANTHER" id="PTHR45339:SF1">
    <property type="entry name" value="HYBRID SIGNAL TRANSDUCTION HISTIDINE KINASE J"/>
    <property type="match status" value="1"/>
</dbReference>
<dbReference type="SMART" id="SM00448">
    <property type="entry name" value="REC"/>
    <property type="match status" value="1"/>
</dbReference>
<dbReference type="PROSITE" id="PS50894">
    <property type="entry name" value="HPT"/>
    <property type="match status" value="1"/>
</dbReference>
<feature type="modified residue" description="4-aspartylphosphate" evidence="16">
    <location>
        <position position="583"/>
    </location>
</feature>
<dbReference type="InterPro" id="IPR005467">
    <property type="entry name" value="His_kinase_dom"/>
</dbReference>
<dbReference type="OrthoDB" id="5389090at2"/>
<evidence type="ECO:0000256" key="4">
    <source>
        <dbReference type="ARBA" id="ARBA00012438"/>
    </source>
</evidence>
<dbReference type="Gene3D" id="3.30.450.20">
    <property type="entry name" value="PAS domain"/>
    <property type="match status" value="1"/>
</dbReference>
<evidence type="ECO:0000256" key="12">
    <source>
        <dbReference type="ARBA" id="ARBA00023012"/>
    </source>
</evidence>
<evidence type="ECO:0000256" key="10">
    <source>
        <dbReference type="ARBA" id="ARBA00022840"/>
    </source>
</evidence>
<dbReference type="Gene3D" id="1.10.287.130">
    <property type="match status" value="1"/>
</dbReference>
<dbReference type="InterPro" id="IPR008207">
    <property type="entry name" value="Sig_transdc_His_kin_Hpt_dom"/>
</dbReference>
<feature type="domain" description="Histidine kinase" evidence="18">
    <location>
        <begin position="277"/>
        <end position="503"/>
    </location>
</feature>
<evidence type="ECO:0000259" key="19">
    <source>
        <dbReference type="PROSITE" id="PS50110"/>
    </source>
</evidence>
<comment type="subcellular location">
    <subcellularLocation>
        <location evidence="2">Cell membrane</location>
        <topology evidence="2">Multi-pass membrane protein</topology>
    </subcellularLocation>
</comment>
<evidence type="ECO:0000259" key="22">
    <source>
        <dbReference type="PROSITE" id="PS50894"/>
    </source>
</evidence>
<dbReference type="GO" id="GO:0005886">
    <property type="term" value="C:plasma membrane"/>
    <property type="evidence" value="ECO:0007669"/>
    <property type="project" value="UniProtKB-SubCell"/>
</dbReference>
<dbReference type="SUPFAM" id="SSF55874">
    <property type="entry name" value="ATPase domain of HSP90 chaperone/DNA topoisomerase II/histidine kinase"/>
    <property type="match status" value="1"/>
</dbReference>
<comment type="catalytic activity">
    <reaction evidence="1">
        <text>ATP + protein L-histidine = ADP + protein N-phospho-L-histidine.</text>
        <dbReference type="EC" id="2.7.13.3"/>
    </reaction>
</comment>
<dbReference type="GO" id="GO:0000155">
    <property type="term" value="F:phosphorelay sensor kinase activity"/>
    <property type="evidence" value="ECO:0007669"/>
    <property type="project" value="InterPro"/>
</dbReference>
<dbReference type="SMART" id="SM00091">
    <property type="entry name" value="PAS"/>
    <property type="match status" value="1"/>
</dbReference>
<evidence type="ECO:0000259" key="21">
    <source>
        <dbReference type="PROSITE" id="PS50113"/>
    </source>
</evidence>
<dbReference type="FunFam" id="3.30.565.10:FF:000010">
    <property type="entry name" value="Sensor histidine kinase RcsC"/>
    <property type="match status" value="1"/>
</dbReference>
<dbReference type="InterPro" id="IPR036890">
    <property type="entry name" value="HATPase_C_sf"/>
</dbReference>
<evidence type="ECO:0000256" key="5">
    <source>
        <dbReference type="ARBA" id="ARBA00022475"/>
    </source>
</evidence>
<dbReference type="Pfam" id="PF13426">
    <property type="entry name" value="PAS_9"/>
    <property type="match status" value="1"/>
</dbReference>
<evidence type="ECO:0000256" key="14">
    <source>
        <dbReference type="ARBA" id="ARBA00074306"/>
    </source>
</evidence>
<evidence type="ECO:0000313" key="23">
    <source>
        <dbReference type="EMBL" id="BAY85243.1"/>
    </source>
</evidence>
<reference evidence="23 24" key="1">
    <citation type="submission" date="2017-06" db="EMBL/GenBank/DDBJ databases">
        <title>Genome sequencing of cyanobaciteial culture collection at National Institute for Environmental Studies (NIES).</title>
        <authorList>
            <person name="Hirose Y."/>
            <person name="Shimura Y."/>
            <person name="Fujisawa T."/>
            <person name="Nakamura Y."/>
            <person name="Kawachi M."/>
        </authorList>
    </citation>
    <scope>NUCLEOTIDE SEQUENCE [LARGE SCALE GENOMIC DNA]</scope>
    <source>
        <strain evidence="23 24">NIES-267</strain>
    </source>
</reference>
<dbReference type="InterPro" id="IPR036097">
    <property type="entry name" value="HisK_dim/P_sf"/>
</dbReference>
<evidence type="ECO:0000256" key="11">
    <source>
        <dbReference type="ARBA" id="ARBA00022989"/>
    </source>
</evidence>
<name>A0A1Z4LVJ8_9CYAN</name>
<feature type="domain" description="PAS" evidence="20">
    <location>
        <begin position="141"/>
        <end position="187"/>
    </location>
</feature>
<keyword evidence="13" id="KW-0472">Membrane</keyword>
<evidence type="ECO:0000256" key="1">
    <source>
        <dbReference type="ARBA" id="ARBA00000085"/>
    </source>
</evidence>
<dbReference type="PRINTS" id="PR00344">
    <property type="entry name" value="BCTRLSENSOR"/>
</dbReference>
<dbReference type="CDD" id="cd16922">
    <property type="entry name" value="HATPase_EvgS-ArcB-TorS-like"/>
    <property type="match status" value="1"/>
</dbReference>
<dbReference type="InterPro" id="IPR000700">
    <property type="entry name" value="PAS-assoc_C"/>
</dbReference>
<evidence type="ECO:0000256" key="17">
    <source>
        <dbReference type="SAM" id="Coils"/>
    </source>
</evidence>
<dbReference type="CDD" id="cd00082">
    <property type="entry name" value="HisKA"/>
    <property type="match status" value="1"/>
</dbReference>
<dbReference type="InterPro" id="IPR004358">
    <property type="entry name" value="Sig_transdc_His_kin-like_C"/>
</dbReference>
<dbReference type="Proteomes" id="UP000218418">
    <property type="component" value="Chromosome"/>
</dbReference>
<feature type="domain" description="HPt" evidence="22">
    <location>
        <begin position="696"/>
        <end position="790"/>
    </location>
</feature>
<dbReference type="Pfam" id="PF00512">
    <property type="entry name" value="HisKA"/>
    <property type="match status" value="1"/>
</dbReference>
<dbReference type="GO" id="GO:0005524">
    <property type="term" value="F:ATP binding"/>
    <property type="evidence" value="ECO:0007669"/>
    <property type="project" value="UniProtKB-KW"/>
</dbReference>
<dbReference type="SUPFAM" id="SSF55785">
    <property type="entry name" value="PYP-like sensor domain (PAS domain)"/>
    <property type="match status" value="1"/>
</dbReference>
<keyword evidence="9 23" id="KW-0418">Kinase</keyword>
<dbReference type="InterPro" id="IPR000014">
    <property type="entry name" value="PAS"/>
</dbReference>
<dbReference type="Gene3D" id="3.40.50.2300">
    <property type="match status" value="1"/>
</dbReference>
<dbReference type="CDD" id="cd00088">
    <property type="entry name" value="HPT"/>
    <property type="match status" value="1"/>
</dbReference>
<dbReference type="Pfam" id="PF00072">
    <property type="entry name" value="Response_reg"/>
    <property type="match status" value="1"/>
</dbReference>
<evidence type="ECO:0000259" key="20">
    <source>
        <dbReference type="PROSITE" id="PS50112"/>
    </source>
</evidence>
<feature type="modified residue" description="Phosphohistidine" evidence="15">
    <location>
        <position position="735"/>
    </location>
</feature>
<keyword evidence="9 23" id="KW-0808">Transferase</keyword>
<dbReference type="InterPro" id="IPR003661">
    <property type="entry name" value="HisK_dim/P_dom"/>
</dbReference>
<comment type="similarity">
    <text evidence="3">In the N-terminal section; belongs to the phytochrome family.</text>
</comment>
<dbReference type="InterPro" id="IPR036641">
    <property type="entry name" value="HPT_dom_sf"/>
</dbReference>
<dbReference type="Pfam" id="PF02518">
    <property type="entry name" value="HATPase_c"/>
    <property type="match status" value="1"/>
</dbReference>
<dbReference type="SMART" id="SM00073">
    <property type="entry name" value="HPT"/>
    <property type="match status" value="1"/>
</dbReference>
<evidence type="ECO:0000256" key="15">
    <source>
        <dbReference type="PROSITE-ProRule" id="PRU00110"/>
    </source>
</evidence>
<evidence type="ECO:0000256" key="3">
    <source>
        <dbReference type="ARBA" id="ARBA00006402"/>
    </source>
</evidence>
<dbReference type="NCBIfam" id="TIGR00229">
    <property type="entry name" value="sensory_box"/>
    <property type="match status" value="1"/>
</dbReference>
<keyword evidence="5" id="KW-1003">Cell membrane</keyword>
<protein>
    <recommendedName>
        <fullName evidence="14">Circadian input-output histidine kinase CikA</fullName>
        <ecNumber evidence="4">2.7.13.3</ecNumber>
    </recommendedName>
</protein>
<keyword evidence="24" id="KW-1185">Reference proteome</keyword>
<proteinExistence type="inferred from homology"/>
<evidence type="ECO:0000259" key="18">
    <source>
        <dbReference type="PROSITE" id="PS50109"/>
    </source>
</evidence>
<dbReference type="Pfam" id="PF01627">
    <property type="entry name" value="Hpt"/>
    <property type="match status" value="1"/>
</dbReference>
<dbReference type="PROSITE" id="PS50110">
    <property type="entry name" value="RESPONSE_REGULATORY"/>
    <property type="match status" value="1"/>
</dbReference>
<dbReference type="SMART" id="SM00387">
    <property type="entry name" value="HATPase_c"/>
    <property type="match status" value="1"/>
</dbReference>
<dbReference type="PROSITE" id="PS50112">
    <property type="entry name" value="PAS"/>
    <property type="match status" value="1"/>
</dbReference>
<dbReference type="PROSITE" id="PS50113">
    <property type="entry name" value="PAC"/>
    <property type="match status" value="1"/>
</dbReference>
<evidence type="ECO:0000256" key="2">
    <source>
        <dbReference type="ARBA" id="ARBA00004651"/>
    </source>
</evidence>
<dbReference type="PROSITE" id="PS50109">
    <property type="entry name" value="HIS_KIN"/>
    <property type="match status" value="1"/>
</dbReference>
<dbReference type="EMBL" id="AP018227">
    <property type="protein sequence ID" value="BAY85243.1"/>
    <property type="molecule type" value="Genomic_DNA"/>
</dbReference>
<evidence type="ECO:0000256" key="8">
    <source>
        <dbReference type="ARBA" id="ARBA00022741"/>
    </source>
</evidence>
<dbReference type="AlphaFoldDB" id="A0A1Z4LVJ8"/>
<gene>
    <name evidence="23" type="ORF">NIES267_47420</name>
</gene>
<evidence type="ECO:0000256" key="9">
    <source>
        <dbReference type="ARBA" id="ARBA00022777"/>
    </source>
</evidence>
<keyword evidence="6 16" id="KW-0597">Phosphoprotein</keyword>
<dbReference type="InterPro" id="IPR011006">
    <property type="entry name" value="CheY-like_superfamily"/>
</dbReference>
<evidence type="ECO:0000256" key="16">
    <source>
        <dbReference type="PROSITE-ProRule" id="PRU00169"/>
    </source>
</evidence>
<dbReference type="Gene3D" id="1.20.120.160">
    <property type="entry name" value="HPT domain"/>
    <property type="match status" value="1"/>
</dbReference>
<dbReference type="InterPro" id="IPR003594">
    <property type="entry name" value="HATPase_dom"/>
</dbReference>
<dbReference type="SUPFAM" id="SSF47384">
    <property type="entry name" value="Homodimeric domain of signal transducing histidine kinase"/>
    <property type="match status" value="1"/>
</dbReference>
<dbReference type="PANTHER" id="PTHR45339">
    <property type="entry name" value="HYBRID SIGNAL TRANSDUCTION HISTIDINE KINASE J"/>
    <property type="match status" value="1"/>
</dbReference>
<dbReference type="Gene3D" id="3.30.565.10">
    <property type="entry name" value="Histidine kinase-like ATPase, C-terminal domain"/>
    <property type="match status" value="1"/>
</dbReference>
<dbReference type="EC" id="2.7.13.3" evidence="4"/>
<keyword evidence="17" id="KW-0175">Coiled coil</keyword>
<organism evidence="23 24">
    <name type="scientific">Calothrix parasitica NIES-267</name>
    <dbReference type="NCBI Taxonomy" id="1973488"/>
    <lineage>
        <taxon>Bacteria</taxon>
        <taxon>Bacillati</taxon>
        <taxon>Cyanobacteriota</taxon>
        <taxon>Cyanophyceae</taxon>
        <taxon>Nostocales</taxon>
        <taxon>Calotrichaceae</taxon>
        <taxon>Calothrix</taxon>
    </lineage>
</organism>
<dbReference type="InterPro" id="IPR001789">
    <property type="entry name" value="Sig_transdc_resp-reg_receiver"/>
</dbReference>
<dbReference type="SUPFAM" id="SSF52172">
    <property type="entry name" value="CheY-like"/>
    <property type="match status" value="1"/>
</dbReference>
<accession>A0A1Z4LVJ8</accession>